<evidence type="ECO:0000256" key="9">
    <source>
        <dbReference type="ARBA" id="ARBA00023049"/>
    </source>
</evidence>
<keyword evidence="8 11" id="KW-1133">Transmembrane helix</keyword>
<keyword evidence="10 11" id="KW-0472">Membrane</keyword>
<evidence type="ECO:0000256" key="6">
    <source>
        <dbReference type="ARBA" id="ARBA00022801"/>
    </source>
</evidence>
<evidence type="ECO:0000256" key="2">
    <source>
        <dbReference type="ARBA" id="ARBA00022475"/>
    </source>
</evidence>
<keyword evidence="7" id="KW-0862">Zinc</keyword>
<dbReference type="GO" id="GO:0004222">
    <property type="term" value="F:metalloendopeptidase activity"/>
    <property type="evidence" value="ECO:0007669"/>
    <property type="project" value="InterPro"/>
</dbReference>
<evidence type="ECO:0000256" key="10">
    <source>
        <dbReference type="ARBA" id="ARBA00023136"/>
    </source>
</evidence>
<feature type="non-terminal residue" evidence="13">
    <location>
        <position position="1"/>
    </location>
</feature>
<dbReference type="EMBL" id="BARS01017316">
    <property type="protein sequence ID" value="GAF96530.1"/>
    <property type="molecule type" value="Genomic_DNA"/>
</dbReference>
<keyword evidence="6" id="KW-0378">Hydrolase</keyword>
<evidence type="ECO:0000259" key="12">
    <source>
        <dbReference type="Pfam" id="PF01435"/>
    </source>
</evidence>
<comment type="cofactor">
    <cofactor evidence="1">
        <name>Zn(2+)</name>
        <dbReference type="ChEBI" id="CHEBI:29105"/>
    </cofactor>
</comment>
<organism evidence="13">
    <name type="scientific">marine sediment metagenome</name>
    <dbReference type="NCBI Taxonomy" id="412755"/>
    <lineage>
        <taxon>unclassified sequences</taxon>
        <taxon>metagenomes</taxon>
        <taxon>ecological metagenomes</taxon>
    </lineage>
</organism>
<accession>X0V7C1</accession>
<proteinExistence type="predicted"/>
<dbReference type="AlphaFoldDB" id="X0V7C1"/>
<evidence type="ECO:0000256" key="11">
    <source>
        <dbReference type="SAM" id="Phobius"/>
    </source>
</evidence>
<name>X0V7C1_9ZZZZ</name>
<dbReference type="InterPro" id="IPR001915">
    <property type="entry name" value="Peptidase_M48"/>
</dbReference>
<evidence type="ECO:0000256" key="1">
    <source>
        <dbReference type="ARBA" id="ARBA00001947"/>
    </source>
</evidence>
<comment type="caution">
    <text evidence="13">The sequence shown here is derived from an EMBL/GenBank/DDBJ whole genome shotgun (WGS) entry which is preliminary data.</text>
</comment>
<dbReference type="PANTHER" id="PTHR43221">
    <property type="entry name" value="PROTEASE HTPX"/>
    <property type="match status" value="1"/>
</dbReference>
<dbReference type="PANTHER" id="PTHR43221:SF2">
    <property type="entry name" value="PROTEASE HTPX HOMOLOG"/>
    <property type="match status" value="1"/>
</dbReference>
<dbReference type="Pfam" id="PF01435">
    <property type="entry name" value="Peptidase_M48"/>
    <property type="match status" value="1"/>
</dbReference>
<dbReference type="GO" id="GO:0046872">
    <property type="term" value="F:metal ion binding"/>
    <property type="evidence" value="ECO:0007669"/>
    <property type="project" value="UniProtKB-KW"/>
</dbReference>
<sequence length="126" mass="13826">SYSYLAVFARYFALFGSRDGDGARFGEIIALAILTPILAMIIQLAISRSREYLADRTAAKLTHQPQSLANALAKLQNSAKHLPMKIGSKATASLFIVNPFLGGFASIFSTHPPMEKRIDRLLKMDV</sequence>
<keyword evidence="9" id="KW-0482">Metalloprotease</keyword>
<keyword evidence="3" id="KW-0645">Protease</keyword>
<feature type="transmembrane region" description="Helical" evidence="11">
    <location>
        <begin position="90"/>
        <end position="108"/>
    </location>
</feature>
<keyword evidence="5" id="KW-0479">Metal-binding</keyword>
<evidence type="ECO:0000256" key="8">
    <source>
        <dbReference type="ARBA" id="ARBA00022989"/>
    </source>
</evidence>
<keyword evidence="2" id="KW-1003">Cell membrane</keyword>
<reference evidence="13" key="1">
    <citation type="journal article" date="2014" name="Front. Microbiol.">
        <title>High frequency of phylogenetically diverse reductive dehalogenase-homologous genes in deep subseafloor sedimentary metagenomes.</title>
        <authorList>
            <person name="Kawai M."/>
            <person name="Futagami T."/>
            <person name="Toyoda A."/>
            <person name="Takaki Y."/>
            <person name="Nishi S."/>
            <person name="Hori S."/>
            <person name="Arai W."/>
            <person name="Tsubouchi T."/>
            <person name="Morono Y."/>
            <person name="Uchiyama I."/>
            <person name="Ito T."/>
            <person name="Fujiyama A."/>
            <person name="Inagaki F."/>
            <person name="Takami H."/>
        </authorList>
    </citation>
    <scope>NUCLEOTIDE SEQUENCE</scope>
    <source>
        <strain evidence="13">Expedition CK06-06</strain>
    </source>
</reference>
<dbReference type="InterPro" id="IPR050083">
    <property type="entry name" value="HtpX_protease"/>
</dbReference>
<gene>
    <name evidence="13" type="ORF">S01H1_28339</name>
</gene>
<feature type="transmembrane region" description="Helical" evidence="11">
    <location>
        <begin position="28"/>
        <end position="46"/>
    </location>
</feature>
<dbReference type="GO" id="GO:0006508">
    <property type="term" value="P:proteolysis"/>
    <property type="evidence" value="ECO:0007669"/>
    <property type="project" value="UniProtKB-KW"/>
</dbReference>
<evidence type="ECO:0000256" key="3">
    <source>
        <dbReference type="ARBA" id="ARBA00022670"/>
    </source>
</evidence>
<keyword evidence="4 11" id="KW-0812">Transmembrane</keyword>
<protein>
    <recommendedName>
        <fullName evidence="12">Peptidase M48 domain-containing protein</fullName>
    </recommendedName>
</protein>
<evidence type="ECO:0000313" key="13">
    <source>
        <dbReference type="EMBL" id="GAF96530.1"/>
    </source>
</evidence>
<evidence type="ECO:0000256" key="5">
    <source>
        <dbReference type="ARBA" id="ARBA00022723"/>
    </source>
</evidence>
<evidence type="ECO:0000256" key="4">
    <source>
        <dbReference type="ARBA" id="ARBA00022692"/>
    </source>
</evidence>
<evidence type="ECO:0000256" key="7">
    <source>
        <dbReference type="ARBA" id="ARBA00022833"/>
    </source>
</evidence>
<feature type="domain" description="Peptidase M48" evidence="12">
    <location>
        <begin position="6"/>
        <end position="124"/>
    </location>
</feature>